<protein>
    <recommendedName>
        <fullName evidence="1">Exonuclease domain-containing protein</fullName>
    </recommendedName>
</protein>
<dbReference type="EMBL" id="JAJAXM010000037">
    <property type="protein sequence ID" value="MCG9027123.1"/>
    <property type="molecule type" value="Genomic_DNA"/>
</dbReference>
<comment type="caution">
    <text evidence="2">The sequence shown here is derived from an EMBL/GenBank/DDBJ whole genome shotgun (WGS) entry which is preliminary data.</text>
</comment>
<dbReference type="NCBIfam" id="NF006615">
    <property type="entry name" value="PRK09182.1"/>
    <property type="match status" value="1"/>
</dbReference>
<dbReference type="RefSeq" id="WP_239894517.1">
    <property type="nucleotide sequence ID" value="NZ_JAJAXM010000037.1"/>
</dbReference>
<evidence type="ECO:0000313" key="3">
    <source>
        <dbReference type="Proteomes" id="UP001200247"/>
    </source>
</evidence>
<reference evidence="2 3" key="1">
    <citation type="submission" date="2021-10" db="EMBL/GenBank/DDBJ databases">
        <title>Whole-genome sequencing analysis of Laribacter hongkongensis: virulence gene profiles, carbohydrate-active enzyme prediction, and antimicrobial resistance characterization.</title>
        <authorList>
            <person name="Yuan P."/>
            <person name="Zhan Y."/>
            <person name="Chen D."/>
        </authorList>
    </citation>
    <scope>NUCLEOTIDE SEQUENCE [LARGE SCALE GENOMIC DNA]</scope>
    <source>
        <strain evidence="2 3">W67</strain>
    </source>
</reference>
<dbReference type="AlphaFoldDB" id="A0ABD4SVH1"/>
<dbReference type="Pfam" id="PF00929">
    <property type="entry name" value="RNase_T"/>
    <property type="match status" value="1"/>
</dbReference>
<dbReference type="InterPro" id="IPR036397">
    <property type="entry name" value="RNaseH_sf"/>
</dbReference>
<organism evidence="2 3">
    <name type="scientific">Laribacter hongkongensis</name>
    <dbReference type="NCBI Taxonomy" id="168471"/>
    <lineage>
        <taxon>Bacteria</taxon>
        <taxon>Pseudomonadati</taxon>
        <taxon>Pseudomonadota</taxon>
        <taxon>Betaproteobacteria</taxon>
        <taxon>Neisseriales</taxon>
        <taxon>Aquaspirillaceae</taxon>
        <taxon>Laribacter</taxon>
    </lineage>
</organism>
<dbReference type="SUPFAM" id="SSF53098">
    <property type="entry name" value="Ribonuclease H-like"/>
    <property type="match status" value="1"/>
</dbReference>
<dbReference type="GO" id="GO:0004527">
    <property type="term" value="F:exonuclease activity"/>
    <property type="evidence" value="ECO:0007669"/>
    <property type="project" value="UniProtKB-ARBA"/>
</dbReference>
<dbReference type="GO" id="GO:0006259">
    <property type="term" value="P:DNA metabolic process"/>
    <property type="evidence" value="ECO:0007669"/>
    <property type="project" value="UniProtKB-ARBA"/>
</dbReference>
<feature type="domain" description="Exonuclease" evidence="1">
    <location>
        <begin position="38"/>
        <end position="204"/>
    </location>
</feature>
<dbReference type="InterPro" id="IPR013520">
    <property type="entry name" value="Ribonucl_H"/>
</dbReference>
<dbReference type="PANTHER" id="PTHR30231:SF37">
    <property type="entry name" value="EXODEOXYRIBONUCLEASE 10"/>
    <property type="match status" value="1"/>
</dbReference>
<dbReference type="CDD" id="cd06127">
    <property type="entry name" value="DEDDh"/>
    <property type="match status" value="1"/>
</dbReference>
<dbReference type="InterPro" id="IPR012337">
    <property type="entry name" value="RNaseH-like_sf"/>
</dbReference>
<sequence>MNVKEALDILDNHAGYRVLRRVPDTIERSKSPEHVQGFALIADTETTGLDTASCKCIELGLLLVEFDQQTGKVVAEVGRYSGLQDPGEPLTEEITRITGLTDKDLAGQKFDEDAISELVDKADVVIAHNAGFDRPILERYWPSFIEKQFLCSQKQIDWAGLGISSRKLEWLAYSMGMFYPAHRAVEDCMALLAILCHEIEGQSGFERLISGLKTPSYVLNLQVSFDDKDKLKALGPFRWLDQSEQFYLPKSWLLETGTRQDTRAMLTRIKNEVFGGRGFSCQIGELTARNRFSGVKRPELKRHTVSA</sequence>
<dbReference type="Gene3D" id="3.30.420.10">
    <property type="entry name" value="Ribonuclease H-like superfamily/Ribonuclease H"/>
    <property type="match status" value="1"/>
</dbReference>
<dbReference type="Proteomes" id="UP001200247">
    <property type="component" value="Unassembled WGS sequence"/>
</dbReference>
<gene>
    <name evidence="2" type="ORF">LH440_14655</name>
</gene>
<name>A0ABD4SVH1_9NEIS</name>
<evidence type="ECO:0000313" key="2">
    <source>
        <dbReference type="EMBL" id="MCG9027123.1"/>
    </source>
</evidence>
<proteinExistence type="predicted"/>
<evidence type="ECO:0000259" key="1">
    <source>
        <dbReference type="SMART" id="SM00479"/>
    </source>
</evidence>
<dbReference type="PANTHER" id="PTHR30231">
    <property type="entry name" value="DNA POLYMERASE III SUBUNIT EPSILON"/>
    <property type="match status" value="1"/>
</dbReference>
<dbReference type="SMART" id="SM00479">
    <property type="entry name" value="EXOIII"/>
    <property type="match status" value="1"/>
</dbReference>
<accession>A0ABD4SVH1</accession>